<proteinExistence type="predicted"/>
<gene>
    <name evidence="2" type="ORF">E5676_scaffold562G00070</name>
</gene>
<accession>A0A5D3BMU1</accession>
<dbReference type="Proteomes" id="UP000321947">
    <property type="component" value="Unassembled WGS sequence"/>
</dbReference>
<feature type="region of interest" description="Disordered" evidence="1">
    <location>
        <begin position="85"/>
        <end position="120"/>
    </location>
</feature>
<evidence type="ECO:0000256" key="1">
    <source>
        <dbReference type="SAM" id="MobiDB-lite"/>
    </source>
</evidence>
<sequence>MVALQGQVTEMNKLLQSMSLLQLMSLKLHSDGVAEYPKSNMYNVGWRDHPHFSWRVKSRIFNSNELGQLTNNISGRPKGSILTNTNAQSGRGLGKEKYQANKTHQTRKWRTEDEKSNAEKRLTRRRASVLYCLLHSLVA</sequence>
<comment type="caution">
    <text evidence="2">The sequence shown here is derived from an EMBL/GenBank/DDBJ whole genome shotgun (WGS) entry which is preliminary data.</text>
</comment>
<reference evidence="2 3" key="1">
    <citation type="submission" date="2019-08" db="EMBL/GenBank/DDBJ databases">
        <title>Draft genome sequences of two oriental melons (Cucumis melo L. var makuwa).</title>
        <authorList>
            <person name="Kwon S.-Y."/>
        </authorList>
    </citation>
    <scope>NUCLEOTIDE SEQUENCE [LARGE SCALE GENOMIC DNA]</scope>
    <source>
        <strain evidence="3">cv. Chang Bougi</strain>
        <tissue evidence="2">Leaf</tissue>
    </source>
</reference>
<protein>
    <submittedName>
        <fullName evidence="2">Uncharacterized protein</fullName>
    </submittedName>
</protein>
<dbReference type="AlphaFoldDB" id="A0A5D3BMU1"/>
<evidence type="ECO:0000313" key="3">
    <source>
        <dbReference type="Proteomes" id="UP000321947"/>
    </source>
</evidence>
<organism evidence="2 3">
    <name type="scientific">Cucumis melo var. makuwa</name>
    <name type="common">Oriental melon</name>
    <dbReference type="NCBI Taxonomy" id="1194695"/>
    <lineage>
        <taxon>Eukaryota</taxon>
        <taxon>Viridiplantae</taxon>
        <taxon>Streptophyta</taxon>
        <taxon>Embryophyta</taxon>
        <taxon>Tracheophyta</taxon>
        <taxon>Spermatophyta</taxon>
        <taxon>Magnoliopsida</taxon>
        <taxon>eudicotyledons</taxon>
        <taxon>Gunneridae</taxon>
        <taxon>Pentapetalae</taxon>
        <taxon>rosids</taxon>
        <taxon>fabids</taxon>
        <taxon>Cucurbitales</taxon>
        <taxon>Cucurbitaceae</taxon>
        <taxon>Benincaseae</taxon>
        <taxon>Cucumis</taxon>
    </lineage>
</organism>
<name>A0A5D3BMU1_CUCMM</name>
<dbReference type="EMBL" id="SSTD01017617">
    <property type="protein sequence ID" value="TYJ99635.1"/>
    <property type="molecule type" value="Genomic_DNA"/>
</dbReference>
<feature type="compositionally biased region" description="Basic and acidic residues" evidence="1">
    <location>
        <begin position="109"/>
        <end position="120"/>
    </location>
</feature>
<evidence type="ECO:0000313" key="2">
    <source>
        <dbReference type="EMBL" id="TYJ99635.1"/>
    </source>
</evidence>